<dbReference type="EMBL" id="JAXCGZ010013246">
    <property type="protein sequence ID" value="KAK7073156.1"/>
    <property type="molecule type" value="Genomic_DNA"/>
</dbReference>
<dbReference type="AlphaFoldDB" id="A0AAN8WVP3"/>
<sequence length="198" mass="22992">MTYTLRYGTGIFIQFIIYIAGNLSQANVIGRAWRFAVLGDPTVSAFMCRDSDSLIIDREVAAVNQWLSSEESFHVIRDHIYHPEIMLAGLWGGRNKDLNMTRKMLDEMFALPPRYHRTYDQEILARLVWPRIKNDVMQHDSYHCLKQGHGEGKTAFPTQRVNGTFCGFFAYKRKDMVKLTKPCPEACRPKEHKDWTLC</sequence>
<evidence type="ECO:0000313" key="1">
    <source>
        <dbReference type="EMBL" id="KAK7073156.1"/>
    </source>
</evidence>
<protein>
    <submittedName>
        <fullName evidence="1">Uncharacterized protein</fullName>
    </submittedName>
</protein>
<gene>
    <name evidence="1" type="ORF">SK128_012019</name>
</gene>
<organism evidence="1 2">
    <name type="scientific">Halocaridina rubra</name>
    <name type="common">Hawaiian red shrimp</name>
    <dbReference type="NCBI Taxonomy" id="373956"/>
    <lineage>
        <taxon>Eukaryota</taxon>
        <taxon>Metazoa</taxon>
        <taxon>Ecdysozoa</taxon>
        <taxon>Arthropoda</taxon>
        <taxon>Crustacea</taxon>
        <taxon>Multicrustacea</taxon>
        <taxon>Malacostraca</taxon>
        <taxon>Eumalacostraca</taxon>
        <taxon>Eucarida</taxon>
        <taxon>Decapoda</taxon>
        <taxon>Pleocyemata</taxon>
        <taxon>Caridea</taxon>
        <taxon>Atyoidea</taxon>
        <taxon>Atyidae</taxon>
        <taxon>Halocaridina</taxon>
    </lineage>
</organism>
<accession>A0AAN8WVP3</accession>
<comment type="caution">
    <text evidence="1">The sequence shown here is derived from an EMBL/GenBank/DDBJ whole genome shotgun (WGS) entry which is preliminary data.</text>
</comment>
<reference evidence="1 2" key="1">
    <citation type="submission" date="2023-11" db="EMBL/GenBank/DDBJ databases">
        <title>Halocaridina rubra genome assembly.</title>
        <authorList>
            <person name="Smith C."/>
        </authorList>
    </citation>
    <scope>NUCLEOTIDE SEQUENCE [LARGE SCALE GENOMIC DNA]</scope>
    <source>
        <strain evidence="1">EP-1</strain>
        <tissue evidence="1">Whole</tissue>
    </source>
</reference>
<keyword evidence="2" id="KW-1185">Reference proteome</keyword>
<name>A0AAN8WVP3_HALRR</name>
<evidence type="ECO:0000313" key="2">
    <source>
        <dbReference type="Proteomes" id="UP001381693"/>
    </source>
</evidence>
<proteinExistence type="predicted"/>
<dbReference type="Proteomes" id="UP001381693">
    <property type="component" value="Unassembled WGS sequence"/>
</dbReference>